<dbReference type="Proteomes" id="UP001597063">
    <property type="component" value="Unassembled WGS sequence"/>
</dbReference>
<feature type="domain" description="Major facilitator superfamily (MFS) profile" evidence="9">
    <location>
        <begin position="14"/>
        <end position="481"/>
    </location>
</feature>
<dbReference type="EMBL" id="JBHTGP010000003">
    <property type="protein sequence ID" value="MFD0684541.1"/>
    <property type="molecule type" value="Genomic_DNA"/>
</dbReference>
<feature type="transmembrane region" description="Helical" evidence="8">
    <location>
        <begin position="401"/>
        <end position="418"/>
    </location>
</feature>
<evidence type="ECO:0000313" key="10">
    <source>
        <dbReference type="EMBL" id="MFD0684541.1"/>
    </source>
</evidence>
<feature type="transmembrane region" description="Helical" evidence="8">
    <location>
        <begin position="12"/>
        <end position="36"/>
    </location>
</feature>
<feature type="transmembrane region" description="Helical" evidence="8">
    <location>
        <begin position="142"/>
        <end position="163"/>
    </location>
</feature>
<feature type="transmembrane region" description="Helical" evidence="8">
    <location>
        <begin position="105"/>
        <end position="130"/>
    </location>
</feature>
<proteinExistence type="predicted"/>
<keyword evidence="2" id="KW-0813">Transport</keyword>
<dbReference type="Gene3D" id="1.20.1250.20">
    <property type="entry name" value="MFS general substrate transporter like domains"/>
    <property type="match status" value="1"/>
</dbReference>
<evidence type="ECO:0000256" key="8">
    <source>
        <dbReference type="SAM" id="Phobius"/>
    </source>
</evidence>
<protein>
    <submittedName>
        <fullName evidence="10">MFS transporter</fullName>
    </submittedName>
</protein>
<dbReference type="PANTHER" id="PTHR42718">
    <property type="entry name" value="MAJOR FACILITATOR SUPERFAMILY MULTIDRUG TRANSPORTER MFSC"/>
    <property type="match status" value="1"/>
</dbReference>
<feature type="transmembrane region" description="Helical" evidence="8">
    <location>
        <begin position="56"/>
        <end position="73"/>
    </location>
</feature>
<keyword evidence="11" id="KW-1185">Reference proteome</keyword>
<dbReference type="PANTHER" id="PTHR42718:SF47">
    <property type="entry name" value="METHYL VIOLOGEN RESISTANCE PROTEIN SMVA"/>
    <property type="match status" value="1"/>
</dbReference>
<accession>A0ABW2XEB4</accession>
<name>A0ABW2XEB4_9ACTN</name>
<evidence type="ECO:0000256" key="1">
    <source>
        <dbReference type="ARBA" id="ARBA00004651"/>
    </source>
</evidence>
<dbReference type="CDD" id="cd17321">
    <property type="entry name" value="MFS_MMR_MDR_like"/>
    <property type="match status" value="1"/>
</dbReference>
<evidence type="ECO:0000256" key="2">
    <source>
        <dbReference type="ARBA" id="ARBA00022448"/>
    </source>
</evidence>
<evidence type="ECO:0000259" key="9">
    <source>
        <dbReference type="PROSITE" id="PS50850"/>
    </source>
</evidence>
<evidence type="ECO:0000256" key="7">
    <source>
        <dbReference type="SAM" id="MobiDB-lite"/>
    </source>
</evidence>
<keyword evidence="3" id="KW-1003">Cell membrane</keyword>
<dbReference type="RefSeq" id="WP_131756602.1">
    <property type="nucleotide sequence ID" value="NZ_CAACUY010000018.1"/>
</dbReference>
<evidence type="ECO:0000256" key="3">
    <source>
        <dbReference type="ARBA" id="ARBA00022475"/>
    </source>
</evidence>
<dbReference type="InterPro" id="IPR011701">
    <property type="entry name" value="MFS"/>
</dbReference>
<feature type="transmembrane region" description="Helical" evidence="8">
    <location>
        <begin position="169"/>
        <end position="188"/>
    </location>
</feature>
<feature type="transmembrane region" description="Helical" evidence="8">
    <location>
        <begin position="266"/>
        <end position="283"/>
    </location>
</feature>
<feature type="transmembrane region" description="Helical" evidence="8">
    <location>
        <begin position="80"/>
        <end position="99"/>
    </location>
</feature>
<feature type="transmembrane region" description="Helical" evidence="8">
    <location>
        <begin position="229"/>
        <end position="246"/>
    </location>
</feature>
<feature type="transmembrane region" description="Helical" evidence="8">
    <location>
        <begin position="357"/>
        <end position="380"/>
    </location>
</feature>
<dbReference type="InterPro" id="IPR020846">
    <property type="entry name" value="MFS_dom"/>
</dbReference>
<feature type="region of interest" description="Disordered" evidence="7">
    <location>
        <begin position="484"/>
        <end position="504"/>
    </location>
</feature>
<keyword evidence="4 8" id="KW-0812">Transmembrane</keyword>
<comment type="caution">
    <text evidence="10">The sequence shown here is derived from an EMBL/GenBank/DDBJ whole genome shotgun (WGS) entry which is preliminary data.</text>
</comment>
<evidence type="ECO:0000313" key="11">
    <source>
        <dbReference type="Proteomes" id="UP001597063"/>
    </source>
</evidence>
<dbReference type="Gene3D" id="1.20.1720.10">
    <property type="entry name" value="Multidrug resistance protein D"/>
    <property type="match status" value="1"/>
</dbReference>
<feature type="transmembrane region" description="Helical" evidence="8">
    <location>
        <begin position="200"/>
        <end position="217"/>
    </location>
</feature>
<dbReference type="Pfam" id="PF07690">
    <property type="entry name" value="MFS_1"/>
    <property type="match status" value="1"/>
</dbReference>
<sequence length="504" mass="50792">MTTDAHAGRRAWIGLAVLALPTLLVSLDTFVMVMAVPKLSAELGASSTEQLWIMDVYGFMVAGFLVTMGALGDRIGRRRLLLAGAAAFGAASVLAAFSTGPAMLIAARALLGIAGASLTPSTLAMIMSLFPDPRRRASAVGLWAGCFTVGAVIGPLVGGVMLAHFWWGSVFLLGVPAMVLLLVVGPVLLPEHRDPSGSRIDLPSVALSLGAILPFVYGLKETARDGWRPLSLAALAAGLAVGALFARRQRRLPDPLIDLSLFRGPAFSAVLVAMVANAMSSGGTMNLVAQHFQLIDGLSPLDAGIALVPGMVAAMVGFQAAPLLGRRIPPVPLIPVGLALTVTGLLLIAQASGTAGLATGFAVSCLGAGPLISIGTNVVVGAVPPAKAGSAAGIAQTGNELGYALGIAVLGSLGTAVYRHTVGLGSGPAHDSIAGAAGASASAMEAARHAFTTELRVVSLVAAAVMLAAAVLISVALRSLPAMGRDDQPAPVPETPEVKIPVAG</sequence>
<reference evidence="11" key="1">
    <citation type="journal article" date="2019" name="Int. J. Syst. Evol. Microbiol.">
        <title>The Global Catalogue of Microorganisms (GCM) 10K type strain sequencing project: providing services to taxonomists for standard genome sequencing and annotation.</title>
        <authorList>
            <consortium name="The Broad Institute Genomics Platform"/>
            <consortium name="The Broad Institute Genome Sequencing Center for Infectious Disease"/>
            <person name="Wu L."/>
            <person name="Ma J."/>
        </authorList>
    </citation>
    <scope>NUCLEOTIDE SEQUENCE [LARGE SCALE GENOMIC DNA]</scope>
    <source>
        <strain evidence="11">JCM 9371</strain>
    </source>
</reference>
<evidence type="ECO:0000256" key="5">
    <source>
        <dbReference type="ARBA" id="ARBA00022989"/>
    </source>
</evidence>
<feature type="transmembrane region" description="Helical" evidence="8">
    <location>
        <begin position="331"/>
        <end position="351"/>
    </location>
</feature>
<keyword evidence="6 8" id="KW-0472">Membrane</keyword>
<keyword evidence="5 8" id="KW-1133">Transmembrane helix</keyword>
<feature type="transmembrane region" description="Helical" evidence="8">
    <location>
        <begin position="457"/>
        <end position="477"/>
    </location>
</feature>
<evidence type="ECO:0000256" key="4">
    <source>
        <dbReference type="ARBA" id="ARBA00022692"/>
    </source>
</evidence>
<evidence type="ECO:0000256" key="6">
    <source>
        <dbReference type="ARBA" id="ARBA00023136"/>
    </source>
</evidence>
<feature type="transmembrane region" description="Helical" evidence="8">
    <location>
        <begin position="303"/>
        <end position="324"/>
    </location>
</feature>
<organism evidence="10 11">
    <name type="scientific">Actinomadura fibrosa</name>
    <dbReference type="NCBI Taxonomy" id="111802"/>
    <lineage>
        <taxon>Bacteria</taxon>
        <taxon>Bacillati</taxon>
        <taxon>Actinomycetota</taxon>
        <taxon>Actinomycetes</taxon>
        <taxon>Streptosporangiales</taxon>
        <taxon>Thermomonosporaceae</taxon>
        <taxon>Actinomadura</taxon>
    </lineage>
</organism>
<dbReference type="PROSITE" id="PS50850">
    <property type="entry name" value="MFS"/>
    <property type="match status" value="1"/>
</dbReference>
<comment type="subcellular location">
    <subcellularLocation>
        <location evidence="1">Cell membrane</location>
        <topology evidence="1">Multi-pass membrane protein</topology>
    </subcellularLocation>
</comment>
<gene>
    <name evidence="10" type="ORF">ACFQZM_08545</name>
</gene>
<dbReference type="InterPro" id="IPR036259">
    <property type="entry name" value="MFS_trans_sf"/>
</dbReference>
<dbReference type="SUPFAM" id="SSF103473">
    <property type="entry name" value="MFS general substrate transporter"/>
    <property type="match status" value="1"/>
</dbReference>